<name>A0ACC2LQJ8_PERAE</name>
<protein>
    <submittedName>
        <fullName evidence="1">Uncharacterized protein</fullName>
    </submittedName>
</protein>
<sequence length="591" mass="67273">MADGTRSHNLKKLEDSFRILREQQVNSAKETAEIKNSLVEIKEFMAAVTFKYDQVAAHVYGKQCEFVPGGPENQGVVSNQIGVESSQSQPFPGFRTRYAKIDFPKFFGDTPSGWVYKCERFFEYNCVEDNNKVKLAILHLEDRALQWYQWFEKTHALVNWDLFKNGLISRFGFDAYEDAVGELTKLKQTTTVRDYQEPCEILANKTQGLPEHFFTSCFISGLKKEIQANVLMFKPTTTMQAIGLAKLQELSIEAIAQKTRLPPRNGENFSYGQSRPNSFPAIRRELPKELEEKKAKGLCFKCNEKFTKGHQCKKKQLYVLDGDQEDSDQEPRQEEESEEVLEQEGDLQISINAITGSVSYRTMRVHGLVKKQKVVILIDTGSTHNFLNQEVVKRAGVETVATDPLTVFVADGTKMTSSAACKGFKWEMQGVVFQIDMRVLELKWCDMVLGTQWLATLGPVKWDFKNLSMDITLNNRRHVLRGGKQGESKLVDAEHTKRLLQKKPQGFVAHIYVIQEASPAVSTTPEVEQLLSKFAAVFQEPKSLPPTRSQDHHIPLKPGAEPPNIQPYKYPYFQKTEIEKQVKEMLHSGVI</sequence>
<dbReference type="EMBL" id="CM056811">
    <property type="protein sequence ID" value="KAJ8635730.1"/>
    <property type="molecule type" value="Genomic_DNA"/>
</dbReference>
<keyword evidence="2" id="KW-1185">Reference proteome</keyword>
<accession>A0ACC2LQJ8</accession>
<evidence type="ECO:0000313" key="2">
    <source>
        <dbReference type="Proteomes" id="UP001234297"/>
    </source>
</evidence>
<proteinExistence type="predicted"/>
<reference evidence="1 2" key="1">
    <citation type="journal article" date="2022" name="Hortic Res">
        <title>A haplotype resolved chromosomal level avocado genome allows analysis of novel avocado genes.</title>
        <authorList>
            <person name="Nath O."/>
            <person name="Fletcher S.J."/>
            <person name="Hayward A."/>
            <person name="Shaw L.M."/>
            <person name="Masouleh A.K."/>
            <person name="Furtado A."/>
            <person name="Henry R.J."/>
            <person name="Mitter N."/>
        </authorList>
    </citation>
    <scope>NUCLEOTIDE SEQUENCE [LARGE SCALE GENOMIC DNA]</scope>
    <source>
        <strain evidence="2">cv. Hass</strain>
    </source>
</reference>
<gene>
    <name evidence="1" type="ORF">MRB53_009997</name>
</gene>
<comment type="caution">
    <text evidence="1">The sequence shown here is derived from an EMBL/GenBank/DDBJ whole genome shotgun (WGS) entry which is preliminary data.</text>
</comment>
<organism evidence="1 2">
    <name type="scientific">Persea americana</name>
    <name type="common">Avocado</name>
    <dbReference type="NCBI Taxonomy" id="3435"/>
    <lineage>
        <taxon>Eukaryota</taxon>
        <taxon>Viridiplantae</taxon>
        <taxon>Streptophyta</taxon>
        <taxon>Embryophyta</taxon>
        <taxon>Tracheophyta</taxon>
        <taxon>Spermatophyta</taxon>
        <taxon>Magnoliopsida</taxon>
        <taxon>Magnoliidae</taxon>
        <taxon>Laurales</taxon>
        <taxon>Lauraceae</taxon>
        <taxon>Persea</taxon>
    </lineage>
</organism>
<evidence type="ECO:0000313" key="1">
    <source>
        <dbReference type="EMBL" id="KAJ8635730.1"/>
    </source>
</evidence>
<dbReference type="Proteomes" id="UP001234297">
    <property type="component" value="Chromosome 3"/>
</dbReference>